<comment type="caution">
    <text evidence="2">The sequence shown here is derived from an EMBL/GenBank/DDBJ whole genome shotgun (WGS) entry which is preliminary data.</text>
</comment>
<protein>
    <submittedName>
        <fullName evidence="2">Uncharacterized protein</fullName>
    </submittedName>
</protein>
<feature type="compositionally biased region" description="Polar residues" evidence="1">
    <location>
        <begin position="81"/>
        <end position="98"/>
    </location>
</feature>
<proteinExistence type="predicted"/>
<evidence type="ECO:0000313" key="2">
    <source>
        <dbReference type="EMBL" id="CAI8037734.1"/>
    </source>
</evidence>
<evidence type="ECO:0000313" key="3">
    <source>
        <dbReference type="Proteomes" id="UP001174909"/>
    </source>
</evidence>
<organism evidence="2 3">
    <name type="scientific">Geodia barretti</name>
    <name type="common">Barrett's horny sponge</name>
    <dbReference type="NCBI Taxonomy" id="519541"/>
    <lineage>
        <taxon>Eukaryota</taxon>
        <taxon>Metazoa</taxon>
        <taxon>Porifera</taxon>
        <taxon>Demospongiae</taxon>
        <taxon>Heteroscleromorpha</taxon>
        <taxon>Tetractinellida</taxon>
        <taxon>Astrophorina</taxon>
        <taxon>Geodiidae</taxon>
        <taxon>Geodia</taxon>
    </lineage>
</organism>
<feature type="region of interest" description="Disordered" evidence="1">
    <location>
        <begin position="1"/>
        <end position="139"/>
    </location>
</feature>
<dbReference type="AlphaFoldDB" id="A0AA35WYN2"/>
<reference evidence="2" key="1">
    <citation type="submission" date="2023-03" db="EMBL/GenBank/DDBJ databases">
        <authorList>
            <person name="Steffen K."/>
            <person name="Cardenas P."/>
        </authorList>
    </citation>
    <scope>NUCLEOTIDE SEQUENCE</scope>
</reference>
<feature type="compositionally biased region" description="Low complexity" evidence="1">
    <location>
        <begin position="24"/>
        <end position="44"/>
    </location>
</feature>
<dbReference type="Proteomes" id="UP001174909">
    <property type="component" value="Unassembled WGS sequence"/>
</dbReference>
<accession>A0AA35WYN2</accession>
<keyword evidence="3" id="KW-1185">Reference proteome</keyword>
<name>A0AA35WYN2_GEOBA</name>
<dbReference type="EMBL" id="CASHTH010002958">
    <property type="protein sequence ID" value="CAI8037734.1"/>
    <property type="molecule type" value="Genomic_DNA"/>
</dbReference>
<gene>
    <name evidence="2" type="ORF">GBAR_LOCUS21106</name>
</gene>
<sequence length="206" mass="22565">MQSSAQYYREKLRRHSAQDHIEHPSTASPSHHHSPTLSEVASQVSEEEVSSPIPSQLSYSPSPTPSHHSSSTNRLHAHQDQPGSVTMPTEAAESTPTIIRQLRHNDNMSGGKATAVTPKKTHPTKAQTTPTSTTPANESEVISEVLDHTPSEEVTPTRTLITPTTRLSQLLMTTPLLSLTTPSLALSLSPPHLQRRSQNRHQVYMS</sequence>
<feature type="compositionally biased region" description="Low complexity" evidence="1">
    <location>
        <begin position="124"/>
        <end position="135"/>
    </location>
</feature>
<evidence type="ECO:0000256" key="1">
    <source>
        <dbReference type="SAM" id="MobiDB-lite"/>
    </source>
</evidence>